<protein>
    <submittedName>
        <fullName evidence="2">Class I SAM-dependent methyltransferase</fullName>
    </submittedName>
</protein>
<dbReference type="Proteomes" id="UP000309450">
    <property type="component" value="Unassembled WGS sequence"/>
</dbReference>
<evidence type="ECO:0000313" key="3">
    <source>
        <dbReference type="Proteomes" id="UP000309450"/>
    </source>
</evidence>
<dbReference type="OrthoDB" id="7814581at2"/>
<sequence length="376" mass="42723">MAPHPVALRPLSGESRRTHLSGFRPPGRAVFLCPADSRNYPWPEGCGMTPGCEQFLNGTGTVRLNHAELIEHERKYPAGQKDGYAGYLTYLDELRAEFYAQFLETKTPKQASVNEVIAAFGEAPPEEFTEPYDLTPEGLELTSKTVQRKYVVRFKNIRRSWAILLQHMPELIVEGAAPRDVLEMSTAHGATLEILRHFGHRVVGNDFANFLGRKEGADSRFRGVNEVDLTQMKDDHHLNRGDGTIERWPYQPIIESLGLDVRLFDAGHVPYPFERKSFDTVLCFDALEHYCHPKDWMAIIGEFTRLARQSVLVITNPVQGHLVDDADYMGHFHAFQTAMRRYDRDGFQCIHAGINRNQLTVYKLMRLGSAKLKPAK</sequence>
<keyword evidence="2" id="KW-0808">Transferase</keyword>
<keyword evidence="3" id="KW-1185">Reference proteome</keyword>
<accession>A0A4S3MLP6</accession>
<dbReference type="InterPro" id="IPR029063">
    <property type="entry name" value="SAM-dependent_MTases_sf"/>
</dbReference>
<dbReference type="SUPFAM" id="SSF53335">
    <property type="entry name" value="S-adenosyl-L-methionine-dependent methyltransferases"/>
    <property type="match status" value="1"/>
</dbReference>
<dbReference type="Gene3D" id="3.40.50.150">
    <property type="entry name" value="Vaccinia Virus protein VP39"/>
    <property type="match status" value="1"/>
</dbReference>
<organism evidence="2 3">
    <name type="scientific">Aliigemmobacter aestuarii</name>
    <dbReference type="NCBI Taxonomy" id="1445661"/>
    <lineage>
        <taxon>Bacteria</taxon>
        <taxon>Pseudomonadati</taxon>
        <taxon>Pseudomonadota</taxon>
        <taxon>Alphaproteobacteria</taxon>
        <taxon>Rhodobacterales</taxon>
        <taxon>Paracoccaceae</taxon>
        <taxon>Aliigemmobacter</taxon>
    </lineage>
</organism>
<dbReference type="GO" id="GO:0032259">
    <property type="term" value="P:methylation"/>
    <property type="evidence" value="ECO:0007669"/>
    <property type="project" value="UniProtKB-KW"/>
</dbReference>
<feature type="region of interest" description="Disordered" evidence="1">
    <location>
        <begin position="1"/>
        <end position="20"/>
    </location>
</feature>
<gene>
    <name evidence="2" type="ORF">E7811_13965</name>
</gene>
<reference evidence="2 3" key="1">
    <citation type="submission" date="2019-04" db="EMBL/GenBank/DDBJ databases">
        <title>Draft genome sequence of Gemmobacter aestuarii sp. nov.</title>
        <authorList>
            <person name="Hameed A."/>
            <person name="Lin S.-Y."/>
            <person name="Shahina M."/>
            <person name="Lai W.-A."/>
            <person name="Young C.-C."/>
        </authorList>
    </citation>
    <scope>NUCLEOTIDE SEQUENCE [LARGE SCALE GENOMIC DNA]</scope>
    <source>
        <strain evidence="2 3">CC-PW-75</strain>
    </source>
</reference>
<dbReference type="AlphaFoldDB" id="A0A4S3MLP6"/>
<evidence type="ECO:0000313" key="2">
    <source>
        <dbReference type="EMBL" id="THD82181.1"/>
    </source>
</evidence>
<proteinExistence type="predicted"/>
<dbReference type="EMBL" id="SSND01000004">
    <property type="protein sequence ID" value="THD82181.1"/>
    <property type="molecule type" value="Genomic_DNA"/>
</dbReference>
<comment type="caution">
    <text evidence="2">The sequence shown here is derived from an EMBL/GenBank/DDBJ whole genome shotgun (WGS) entry which is preliminary data.</text>
</comment>
<keyword evidence="2" id="KW-0489">Methyltransferase</keyword>
<name>A0A4S3MLP6_9RHOB</name>
<dbReference type="GO" id="GO:0008168">
    <property type="term" value="F:methyltransferase activity"/>
    <property type="evidence" value="ECO:0007669"/>
    <property type="project" value="UniProtKB-KW"/>
</dbReference>
<evidence type="ECO:0000256" key="1">
    <source>
        <dbReference type="SAM" id="MobiDB-lite"/>
    </source>
</evidence>